<protein>
    <submittedName>
        <fullName evidence="1">AraC family transcriptional regulator</fullName>
    </submittedName>
</protein>
<dbReference type="GO" id="GO:0043565">
    <property type="term" value="F:sequence-specific DNA binding"/>
    <property type="evidence" value="ECO:0007669"/>
    <property type="project" value="InterPro"/>
</dbReference>
<dbReference type="PANTHER" id="PTHR43280:SF2">
    <property type="entry name" value="HTH-TYPE TRANSCRIPTIONAL REGULATOR EXSA"/>
    <property type="match status" value="1"/>
</dbReference>
<name>A0AA86JPV9_9CLOT</name>
<dbReference type="PRINTS" id="PR00032">
    <property type="entry name" value="HTHARAC"/>
</dbReference>
<dbReference type="SUPFAM" id="SSF46689">
    <property type="entry name" value="Homeodomain-like"/>
    <property type="match status" value="2"/>
</dbReference>
<dbReference type="InterPro" id="IPR020449">
    <property type="entry name" value="Tscrpt_reg_AraC-type_HTH"/>
</dbReference>
<dbReference type="SMART" id="SM00342">
    <property type="entry name" value="HTH_ARAC"/>
    <property type="match status" value="1"/>
</dbReference>
<dbReference type="CDD" id="cd06986">
    <property type="entry name" value="cupin_MmsR-like_N"/>
    <property type="match status" value="1"/>
</dbReference>
<comment type="caution">
    <text evidence="1">The sequence shown here is derived from an EMBL/GenBank/DDBJ whole genome shotgun (WGS) entry which is preliminary data.</text>
</comment>
<reference evidence="1" key="1">
    <citation type="submission" date="2021-10" db="EMBL/GenBank/DDBJ databases">
        <authorList>
            <person name="Mesa V."/>
        </authorList>
    </citation>
    <scope>NUCLEOTIDE SEQUENCE</scope>
    <source>
        <strain evidence="1">CC3_PB</strain>
    </source>
</reference>
<dbReference type="AlphaFoldDB" id="A0AA86JPV9"/>
<dbReference type="Proteomes" id="UP000789738">
    <property type="component" value="Unassembled WGS sequence"/>
</dbReference>
<dbReference type="GO" id="GO:0003700">
    <property type="term" value="F:DNA-binding transcription factor activity"/>
    <property type="evidence" value="ECO:0007669"/>
    <property type="project" value="InterPro"/>
</dbReference>
<sequence>MANFKSYIFDNVNYVDIILYQFGSENCEPLHSFGPSVKNHYLFHYVLSGKGTLYSENTNMNGASTYYINAGEGFLITPNIINTYEADKDDPWSYIWVEFEGLKAKRYLEEIGLSEKKTIFIPKNYNSENTIKENLMYLIENPNAPDPAILGHLYLFFYSLLENSNSNTEKKSSSLQEFYVREAINYIEKNYNQNISIEDIAKWCNLDRSYFGKIFKNSMHTTPQEFLIKYRLSKACEMLKCEDTSIKDIAELTGYPNQFYFSRSFKQIYNMSPREWRNKNKIKI</sequence>
<dbReference type="Pfam" id="PF02311">
    <property type="entry name" value="AraC_binding"/>
    <property type="match status" value="1"/>
</dbReference>
<dbReference type="InterPro" id="IPR003313">
    <property type="entry name" value="AraC-bd"/>
</dbReference>
<dbReference type="InterPro" id="IPR009057">
    <property type="entry name" value="Homeodomain-like_sf"/>
</dbReference>
<accession>A0AA86JPV9</accession>
<evidence type="ECO:0000313" key="1">
    <source>
        <dbReference type="EMBL" id="CAG9704644.1"/>
    </source>
</evidence>
<dbReference type="PANTHER" id="PTHR43280">
    <property type="entry name" value="ARAC-FAMILY TRANSCRIPTIONAL REGULATOR"/>
    <property type="match status" value="1"/>
</dbReference>
<dbReference type="InterPro" id="IPR018060">
    <property type="entry name" value="HTH_AraC"/>
</dbReference>
<dbReference type="Gene3D" id="1.10.10.60">
    <property type="entry name" value="Homeodomain-like"/>
    <property type="match status" value="2"/>
</dbReference>
<organism evidence="1 2">
    <name type="scientific">Clostridium neonatale</name>
    <dbReference type="NCBI Taxonomy" id="137838"/>
    <lineage>
        <taxon>Bacteria</taxon>
        <taxon>Bacillati</taxon>
        <taxon>Bacillota</taxon>
        <taxon>Clostridia</taxon>
        <taxon>Eubacteriales</taxon>
        <taxon>Clostridiaceae</taxon>
        <taxon>Clostridium</taxon>
    </lineage>
</organism>
<evidence type="ECO:0000313" key="2">
    <source>
        <dbReference type="Proteomes" id="UP000789738"/>
    </source>
</evidence>
<dbReference type="PROSITE" id="PS00041">
    <property type="entry name" value="HTH_ARAC_FAMILY_1"/>
    <property type="match status" value="1"/>
</dbReference>
<proteinExistence type="predicted"/>
<dbReference type="InterPro" id="IPR037923">
    <property type="entry name" value="HTH-like"/>
</dbReference>
<dbReference type="PROSITE" id="PS01124">
    <property type="entry name" value="HTH_ARAC_FAMILY_2"/>
    <property type="match status" value="1"/>
</dbReference>
<dbReference type="Gene3D" id="2.60.120.280">
    <property type="entry name" value="Regulatory protein AraC"/>
    <property type="match status" value="1"/>
</dbReference>
<dbReference type="InterPro" id="IPR018062">
    <property type="entry name" value="HTH_AraC-typ_CS"/>
</dbReference>
<dbReference type="Pfam" id="PF12833">
    <property type="entry name" value="HTH_18"/>
    <property type="match status" value="1"/>
</dbReference>
<dbReference type="EMBL" id="CAKJVE010000004">
    <property type="protein sequence ID" value="CAG9704644.1"/>
    <property type="molecule type" value="Genomic_DNA"/>
</dbReference>
<dbReference type="RefSeq" id="WP_210886085.1">
    <property type="nucleotide sequence ID" value="NZ_CAKJVE010000004.1"/>
</dbReference>
<dbReference type="SUPFAM" id="SSF51215">
    <property type="entry name" value="Regulatory protein AraC"/>
    <property type="match status" value="1"/>
</dbReference>
<gene>
    <name evidence="1" type="primary">melR</name>
    <name evidence="1" type="ORF">CNEO_41409</name>
</gene>